<gene>
    <name evidence="2" type="ORF">EHQ59_00145</name>
</gene>
<dbReference type="SUPFAM" id="SSF69786">
    <property type="entry name" value="YggU-like"/>
    <property type="match status" value="1"/>
</dbReference>
<sequence>MKIVIKVKANQKTQGLEFTSEKECIAKLKSLPIKGKANQELVGLLSKHYGVPKKDIQIISGNVSNIKIVEISHLD</sequence>
<dbReference type="NCBIfam" id="TIGR00251">
    <property type="entry name" value="DUF167 family protein"/>
    <property type="match status" value="1"/>
</dbReference>
<dbReference type="OrthoDB" id="9800587at2"/>
<protein>
    <submittedName>
        <fullName evidence="2">DUF167 domain-containing protein</fullName>
    </submittedName>
</protein>
<proteinExistence type="inferred from homology"/>
<reference evidence="2" key="1">
    <citation type="journal article" date="2019" name="PLoS Negl. Trop. Dis.">
        <title>Revisiting the worldwide diversity of Leptospira species in the environment.</title>
        <authorList>
            <person name="Vincent A.T."/>
            <person name="Schiettekatte O."/>
            <person name="Bourhy P."/>
            <person name="Veyrier F.J."/>
            <person name="Picardeau M."/>
        </authorList>
    </citation>
    <scope>NUCLEOTIDE SEQUENCE [LARGE SCALE GENOMIC DNA]</scope>
    <source>
        <strain evidence="2">201702454</strain>
    </source>
</reference>
<dbReference type="Proteomes" id="UP000297609">
    <property type="component" value="Unassembled WGS sequence"/>
</dbReference>
<dbReference type="RefSeq" id="WP_135617162.1">
    <property type="nucleotide sequence ID" value="NZ_RQGG01000003.1"/>
</dbReference>
<accession>A0A4R9JXY6</accession>
<comment type="similarity">
    <text evidence="1">Belongs to the UPF0235 family.</text>
</comment>
<organism evidence="2 3">
    <name type="scientific">Leptospira kemamanensis</name>
    <dbReference type="NCBI Taxonomy" id="2484942"/>
    <lineage>
        <taxon>Bacteria</taxon>
        <taxon>Pseudomonadati</taxon>
        <taxon>Spirochaetota</taxon>
        <taxon>Spirochaetia</taxon>
        <taxon>Leptospirales</taxon>
        <taxon>Leptospiraceae</taxon>
        <taxon>Leptospira</taxon>
    </lineage>
</organism>
<dbReference type="AlphaFoldDB" id="A0A4R9JXY6"/>
<dbReference type="EMBL" id="RQGG01000003">
    <property type="protein sequence ID" value="TGL57011.1"/>
    <property type="molecule type" value="Genomic_DNA"/>
</dbReference>
<name>A0A4R9JXY6_9LEPT</name>
<dbReference type="InterPro" id="IPR003746">
    <property type="entry name" value="DUF167"/>
</dbReference>
<dbReference type="Pfam" id="PF02594">
    <property type="entry name" value="DUF167"/>
    <property type="match status" value="1"/>
</dbReference>
<evidence type="ECO:0000256" key="1">
    <source>
        <dbReference type="ARBA" id="ARBA00010364"/>
    </source>
</evidence>
<evidence type="ECO:0000313" key="3">
    <source>
        <dbReference type="Proteomes" id="UP000297609"/>
    </source>
</evidence>
<dbReference type="InterPro" id="IPR036591">
    <property type="entry name" value="YggU-like_sf"/>
</dbReference>
<comment type="caution">
    <text evidence="2">The sequence shown here is derived from an EMBL/GenBank/DDBJ whole genome shotgun (WGS) entry which is preliminary data.</text>
</comment>
<keyword evidence="3" id="KW-1185">Reference proteome</keyword>
<dbReference type="SMART" id="SM01152">
    <property type="entry name" value="DUF167"/>
    <property type="match status" value="1"/>
</dbReference>
<evidence type="ECO:0000313" key="2">
    <source>
        <dbReference type="EMBL" id="TGL57011.1"/>
    </source>
</evidence>
<dbReference type="Gene3D" id="3.30.1200.10">
    <property type="entry name" value="YggU-like"/>
    <property type="match status" value="1"/>
</dbReference>